<gene>
    <name evidence="1" type="ORF">N9A08_08990</name>
</gene>
<sequence length="100" mass="11044">MAHGITLSFDVEGLKAVESMIAKRGQIEASLASELGVYLADVLSVTLPDAKWEVNGYQRPVIVIGELKRWDVIDYVERVANTRMDVLSAGLDYGRSFAEQ</sequence>
<keyword evidence="2" id="KW-1185">Reference proteome</keyword>
<protein>
    <submittedName>
        <fullName evidence="1">Uncharacterized protein</fullName>
    </submittedName>
</protein>
<dbReference type="Proteomes" id="UP001063368">
    <property type="component" value="Chromosome"/>
</dbReference>
<dbReference type="GeneID" id="95607575"/>
<evidence type="ECO:0000313" key="2">
    <source>
        <dbReference type="Proteomes" id="UP001063368"/>
    </source>
</evidence>
<proteinExistence type="predicted"/>
<accession>A0ABY6FNM0</accession>
<name>A0ABY6FNM0_9MICC</name>
<evidence type="ECO:0000313" key="1">
    <source>
        <dbReference type="EMBL" id="UYB34795.1"/>
    </source>
</evidence>
<organism evidence="1 2">
    <name type="scientific">Arthrobacter koreensis</name>
    <dbReference type="NCBI Taxonomy" id="199136"/>
    <lineage>
        <taxon>Bacteria</taxon>
        <taxon>Bacillati</taxon>
        <taxon>Actinomycetota</taxon>
        <taxon>Actinomycetes</taxon>
        <taxon>Micrococcales</taxon>
        <taxon>Micrococcaceae</taxon>
        <taxon>Arthrobacter</taxon>
    </lineage>
</organism>
<dbReference type="RefSeq" id="WP_152274545.1">
    <property type="nucleotide sequence ID" value="NZ_BAAAKG010000002.1"/>
</dbReference>
<dbReference type="EMBL" id="CP106856">
    <property type="protein sequence ID" value="UYB34795.1"/>
    <property type="molecule type" value="Genomic_DNA"/>
</dbReference>
<reference evidence="1" key="1">
    <citation type="submission" date="2022-09" db="EMBL/GenBank/DDBJ databases">
        <authorList>
            <person name="Li D."/>
            <person name="Cheng J."/>
            <person name="Li Y."/>
        </authorList>
    </citation>
    <scope>NUCLEOTIDE SEQUENCE</scope>
    <source>
        <strain evidence="1">DL</strain>
    </source>
</reference>